<accession>Q2TV68</accession>
<reference evidence="1" key="1">
    <citation type="submission" date="2002-12" db="EMBL/GenBank/DDBJ databases">
        <title>Molecular cloning of the Hansenula polymorpha genes.</title>
        <authorList>
            <person name="Ubiyvovk V.M."/>
            <person name="Sibirny A.A."/>
            <person name="Sohn M.J."/>
            <person name="Kang H.A."/>
        </authorList>
    </citation>
    <scope>NUCLEOTIDE SEQUENCE</scope>
    <source>
        <strain evidence="1">NCYC 495</strain>
    </source>
</reference>
<organism evidence="1">
    <name type="scientific">Ogataea polymorpha</name>
    <dbReference type="NCBI Taxonomy" id="460523"/>
    <lineage>
        <taxon>Eukaryota</taxon>
        <taxon>Fungi</taxon>
        <taxon>Dikarya</taxon>
        <taxon>Ascomycota</taxon>
        <taxon>Saccharomycotina</taxon>
        <taxon>Pichiomycetes</taxon>
        <taxon>Pichiales</taxon>
        <taxon>Pichiaceae</taxon>
        <taxon>Ogataea</taxon>
    </lineage>
</organism>
<sequence length="105" mass="12041">MERSSEHVAHNLLRLHFIGHISTVVHSSFEKPGSCKMVRSASYKGDIYLNVKNRNIHLVNKTVNDRLKPVVHTVKGFENRLQQKRVPHKAIVVLKCFGKVLFVQT</sequence>
<dbReference type="AlphaFoldDB" id="Q2TV68"/>
<name>Q2TV68_9ASCO</name>
<protein>
    <submittedName>
        <fullName evidence="1">Uncharacterized protein</fullName>
    </submittedName>
</protein>
<proteinExistence type="predicted"/>
<dbReference type="EMBL" id="AY195835">
    <property type="protein sequence ID" value="AAP34305.1"/>
    <property type="molecule type" value="Genomic_DNA"/>
</dbReference>
<evidence type="ECO:0000313" key="1">
    <source>
        <dbReference type="EMBL" id="AAP34305.1"/>
    </source>
</evidence>